<gene>
    <name evidence="5" type="ORF">HaLaN_26692</name>
</gene>
<sequence>MQQSGTGLSWLFPFVDGHPPIGWGTAGAYLVLPVLLVFLPLMIGWFSLNVPAGLTLYWFVNNILSTAQQLNARRRKREDGEYVVDVEAEVLPPSSSSSLPGGASNGSEARSSRGKGDKFRAQKAREAAARAAAAATSAPPPSPPSPVASSNNGSPSAGNSGSGA</sequence>
<evidence type="ECO:0000256" key="1">
    <source>
        <dbReference type="RuleBase" id="RU003945"/>
    </source>
</evidence>
<feature type="non-terminal residue" evidence="5">
    <location>
        <position position="164"/>
    </location>
</feature>
<evidence type="ECO:0000256" key="3">
    <source>
        <dbReference type="SAM" id="Phobius"/>
    </source>
</evidence>
<feature type="compositionally biased region" description="Low complexity" evidence="2">
    <location>
        <begin position="147"/>
        <end position="164"/>
    </location>
</feature>
<evidence type="ECO:0000313" key="6">
    <source>
        <dbReference type="Proteomes" id="UP000485058"/>
    </source>
</evidence>
<evidence type="ECO:0000259" key="4">
    <source>
        <dbReference type="Pfam" id="PF02096"/>
    </source>
</evidence>
<comment type="caution">
    <text evidence="5">The sequence shown here is derived from an EMBL/GenBank/DDBJ whole genome shotgun (WGS) entry which is preliminary data.</text>
</comment>
<feature type="compositionally biased region" description="Basic and acidic residues" evidence="2">
    <location>
        <begin position="110"/>
        <end position="128"/>
    </location>
</feature>
<dbReference type="InterPro" id="IPR028055">
    <property type="entry name" value="YidC/Oxa/ALB_C"/>
</dbReference>
<feature type="compositionally biased region" description="Low complexity" evidence="2">
    <location>
        <begin position="92"/>
        <end position="107"/>
    </location>
</feature>
<feature type="domain" description="Membrane insertase YidC/Oxa/ALB C-terminal" evidence="4">
    <location>
        <begin position="35"/>
        <end position="71"/>
    </location>
</feature>
<keyword evidence="1 3" id="KW-0812">Transmembrane</keyword>
<keyword evidence="3" id="KW-1133">Transmembrane helix</keyword>
<organism evidence="5 6">
    <name type="scientific">Haematococcus lacustris</name>
    <name type="common">Green alga</name>
    <name type="synonym">Haematococcus pluvialis</name>
    <dbReference type="NCBI Taxonomy" id="44745"/>
    <lineage>
        <taxon>Eukaryota</taxon>
        <taxon>Viridiplantae</taxon>
        <taxon>Chlorophyta</taxon>
        <taxon>core chlorophytes</taxon>
        <taxon>Chlorophyceae</taxon>
        <taxon>CS clade</taxon>
        <taxon>Chlamydomonadales</taxon>
        <taxon>Haematococcaceae</taxon>
        <taxon>Haematococcus</taxon>
    </lineage>
</organism>
<comment type="similarity">
    <text evidence="1">Belongs to the OXA1/ALB3/YidC family.</text>
</comment>
<feature type="region of interest" description="Disordered" evidence="2">
    <location>
        <begin position="88"/>
        <end position="164"/>
    </location>
</feature>
<name>A0A6A0A6T4_HAELA</name>
<comment type="subcellular location">
    <subcellularLocation>
        <location evidence="1">Membrane</location>
        <topology evidence="1">Multi-pass membrane protein</topology>
    </subcellularLocation>
</comment>
<dbReference type="GO" id="GO:0016020">
    <property type="term" value="C:membrane"/>
    <property type="evidence" value="ECO:0007669"/>
    <property type="project" value="UniProtKB-SubCell"/>
</dbReference>
<feature type="transmembrane region" description="Helical" evidence="3">
    <location>
        <begin position="27"/>
        <end position="48"/>
    </location>
</feature>
<keyword evidence="6" id="KW-1185">Reference proteome</keyword>
<dbReference type="Pfam" id="PF02096">
    <property type="entry name" value="60KD_IMP"/>
    <property type="match status" value="1"/>
</dbReference>
<proteinExistence type="inferred from homology"/>
<evidence type="ECO:0000256" key="2">
    <source>
        <dbReference type="SAM" id="MobiDB-lite"/>
    </source>
</evidence>
<dbReference type="EMBL" id="BLLF01003792">
    <property type="protein sequence ID" value="GFH28235.1"/>
    <property type="molecule type" value="Genomic_DNA"/>
</dbReference>
<feature type="non-terminal residue" evidence="5">
    <location>
        <position position="1"/>
    </location>
</feature>
<dbReference type="AlphaFoldDB" id="A0A6A0A6T4"/>
<keyword evidence="3" id="KW-0472">Membrane</keyword>
<accession>A0A6A0A6T4</accession>
<evidence type="ECO:0000313" key="5">
    <source>
        <dbReference type="EMBL" id="GFH28235.1"/>
    </source>
</evidence>
<protein>
    <recommendedName>
        <fullName evidence="4">Membrane insertase YidC/Oxa/ALB C-terminal domain-containing protein</fullName>
    </recommendedName>
</protein>
<dbReference type="Proteomes" id="UP000485058">
    <property type="component" value="Unassembled WGS sequence"/>
</dbReference>
<reference evidence="5 6" key="1">
    <citation type="submission" date="2020-02" db="EMBL/GenBank/DDBJ databases">
        <title>Draft genome sequence of Haematococcus lacustris strain NIES-144.</title>
        <authorList>
            <person name="Morimoto D."/>
            <person name="Nakagawa S."/>
            <person name="Yoshida T."/>
            <person name="Sawayama S."/>
        </authorList>
    </citation>
    <scope>NUCLEOTIDE SEQUENCE [LARGE SCALE GENOMIC DNA]</scope>
    <source>
        <strain evidence="5 6">NIES-144</strain>
    </source>
</reference>